<comment type="caution">
    <text evidence="3">The sequence shown here is derived from an EMBL/GenBank/DDBJ whole genome shotgun (WGS) entry which is preliminary data.</text>
</comment>
<evidence type="ECO:0000313" key="2">
    <source>
        <dbReference type="EMBL" id="CAF3673508.1"/>
    </source>
</evidence>
<dbReference type="AlphaFoldDB" id="A0A821QBL2"/>
<dbReference type="Proteomes" id="UP000663865">
    <property type="component" value="Unassembled WGS sequence"/>
</dbReference>
<evidence type="ECO:0000313" key="4">
    <source>
        <dbReference type="Proteomes" id="UP000663838"/>
    </source>
</evidence>
<evidence type="ECO:0000313" key="3">
    <source>
        <dbReference type="EMBL" id="CAF4822941.1"/>
    </source>
</evidence>
<feature type="compositionally biased region" description="Basic residues" evidence="1">
    <location>
        <begin position="156"/>
        <end position="167"/>
    </location>
</feature>
<sequence>MTPTITTQTVVTKEKVNLSLDMNTDLFWTYIKQRFNKDFANLVCHELNFFVPIAFNNVENLDSLKKYIDRRLEKLDANSIKIYFEHEGDCQSKLIMNKAYLMVLDNFREEITQLINKKKKPFGGVTFSDSTDTSTDNHKMRSKKRKSEIGDTRERVQRRRRQNRPNKHSRDEWSFSSDEYVAPTSAEVGPSCNFNDRYDYDLYTIGRLDYFCCKHFVLKTATEIRKFQHRAQCRLQMHQENLYEYFKFMRNSRDIMLTLENYVSEKITSSNDDENNLTKIDLIIDKLIDIKKSYNFVNFSEKSSSG</sequence>
<protein>
    <submittedName>
        <fullName evidence="3">Uncharacterized protein</fullName>
    </submittedName>
</protein>
<dbReference type="Proteomes" id="UP000663838">
    <property type="component" value="Unassembled WGS sequence"/>
</dbReference>
<feature type="region of interest" description="Disordered" evidence="1">
    <location>
        <begin position="126"/>
        <end position="175"/>
    </location>
</feature>
<dbReference type="EMBL" id="CAJNYV010004478">
    <property type="protein sequence ID" value="CAF3673508.1"/>
    <property type="molecule type" value="Genomic_DNA"/>
</dbReference>
<reference evidence="3" key="1">
    <citation type="submission" date="2021-02" db="EMBL/GenBank/DDBJ databases">
        <authorList>
            <person name="Nowell W R."/>
        </authorList>
    </citation>
    <scope>NUCLEOTIDE SEQUENCE</scope>
</reference>
<proteinExistence type="predicted"/>
<name>A0A821QBL2_9BILA</name>
<accession>A0A821QBL2</accession>
<evidence type="ECO:0000256" key="1">
    <source>
        <dbReference type="SAM" id="MobiDB-lite"/>
    </source>
</evidence>
<gene>
    <name evidence="2" type="ORF">KIK155_LOCUS24837</name>
    <name evidence="3" type="ORF">TOA249_LOCUS24703</name>
</gene>
<organism evidence="3 4">
    <name type="scientific">Rotaria socialis</name>
    <dbReference type="NCBI Taxonomy" id="392032"/>
    <lineage>
        <taxon>Eukaryota</taxon>
        <taxon>Metazoa</taxon>
        <taxon>Spiralia</taxon>
        <taxon>Gnathifera</taxon>
        <taxon>Rotifera</taxon>
        <taxon>Eurotatoria</taxon>
        <taxon>Bdelloidea</taxon>
        <taxon>Philodinida</taxon>
        <taxon>Philodinidae</taxon>
        <taxon>Rotaria</taxon>
    </lineage>
</organism>
<dbReference type="EMBL" id="CAJOBS010002560">
    <property type="protein sequence ID" value="CAF4822941.1"/>
    <property type="molecule type" value="Genomic_DNA"/>
</dbReference>